<organism evidence="2 3">
    <name type="scientific">Bacteroides uniformis</name>
    <dbReference type="NCBI Taxonomy" id="820"/>
    <lineage>
        <taxon>Bacteria</taxon>
        <taxon>Pseudomonadati</taxon>
        <taxon>Bacteroidota</taxon>
        <taxon>Bacteroidia</taxon>
        <taxon>Bacteroidales</taxon>
        <taxon>Bacteroidaceae</taxon>
        <taxon>Bacteroides</taxon>
    </lineage>
</organism>
<dbReference type="AlphaFoldDB" id="A0A1Y3V3X0"/>
<comment type="caution">
    <text evidence="2">The sequence shown here is derived from an EMBL/GenBank/DDBJ whole genome shotgun (WGS) entry which is preliminary data.</text>
</comment>
<evidence type="ECO:0000313" key="3">
    <source>
        <dbReference type="Proteomes" id="UP000196329"/>
    </source>
</evidence>
<reference evidence="2" key="2">
    <citation type="journal article" date="2018" name="BMC Genomics">
        <title>Whole genome sequencing and function prediction of 133 gut anaerobes isolated from chicken caecum in pure cultures.</title>
        <authorList>
            <person name="Medvecky M."/>
            <person name="Cejkova D."/>
            <person name="Polansky O."/>
            <person name="Karasova D."/>
            <person name="Kubasova T."/>
            <person name="Cizek A."/>
            <person name="Rychlik I."/>
        </authorList>
    </citation>
    <scope>NUCLEOTIDE SEQUENCE</scope>
    <source>
        <strain evidence="2">An67</strain>
    </source>
</reference>
<evidence type="ECO:0000313" key="2">
    <source>
        <dbReference type="EMBL" id="OUN53179.1"/>
    </source>
</evidence>
<reference evidence="3" key="1">
    <citation type="submission" date="2017-04" db="EMBL/GenBank/DDBJ databases">
        <title>Function of individual gut microbiota members based on whole genome sequencing of pure cultures obtained from chicken caecum.</title>
        <authorList>
            <person name="Medvecky M."/>
            <person name="Cejkova D."/>
            <person name="Polansky O."/>
            <person name="Karasova D."/>
            <person name="Kubasova T."/>
            <person name="Cizek A."/>
            <person name="Rychlik I."/>
        </authorList>
    </citation>
    <scope>NUCLEOTIDE SEQUENCE [LARGE SCALE GENOMIC DNA]</scope>
    <source>
        <strain evidence="3">An67</strain>
    </source>
</reference>
<protein>
    <submittedName>
        <fullName evidence="2">Uncharacterized protein</fullName>
    </submittedName>
</protein>
<name>A0A1Y3V3X0_BACUN</name>
<gene>
    <name evidence="2" type="ORF">B5G17_15245</name>
    <name evidence="1" type="ORF">CE91St12_30620</name>
</gene>
<reference evidence="1" key="3">
    <citation type="submission" date="2022-01" db="EMBL/GenBank/DDBJ databases">
        <title>Novel bile acid biosynthetic pathways are enriched in the microbiome of centenarians.</title>
        <authorList>
            <person name="Sato Y."/>
            <person name="Atarashi K."/>
            <person name="Plichta R.D."/>
            <person name="Arai Y."/>
            <person name="Sasajima S."/>
            <person name="Kearney M.S."/>
            <person name="Suda W."/>
            <person name="Takeshita K."/>
            <person name="Sasaki T."/>
            <person name="Okamoto S."/>
            <person name="Skelly N.A."/>
            <person name="Okamura Y."/>
            <person name="Vlamakis H."/>
            <person name="Li Y."/>
            <person name="Tanoue T."/>
            <person name="Takei H."/>
            <person name="Nittono H."/>
            <person name="Narushima S."/>
            <person name="Irie J."/>
            <person name="Itoh H."/>
            <person name="Moriya K."/>
            <person name="Sugiura Y."/>
            <person name="Suematsu M."/>
            <person name="Moritoki N."/>
            <person name="Shibata S."/>
            <person name="Littman R.D."/>
            <person name="Fischbach A.M."/>
            <person name="Uwamino Y."/>
            <person name="Inoue T."/>
            <person name="Honda A."/>
            <person name="Hattori M."/>
            <person name="Murai T."/>
            <person name="Xavier J.R."/>
            <person name="Hirose N."/>
            <person name="Honda K."/>
        </authorList>
    </citation>
    <scope>NUCLEOTIDE SEQUENCE</scope>
    <source>
        <strain evidence="1">CE91-St12</strain>
    </source>
</reference>
<proteinExistence type="predicted"/>
<evidence type="ECO:0000313" key="1">
    <source>
        <dbReference type="EMBL" id="GKH14852.1"/>
    </source>
</evidence>
<dbReference type="Proteomes" id="UP001055048">
    <property type="component" value="Unassembled WGS sequence"/>
</dbReference>
<accession>A0A1Y3V3X0</accession>
<dbReference type="EMBL" id="BQNL01000001">
    <property type="protein sequence ID" value="GKH14852.1"/>
    <property type="molecule type" value="Genomic_DNA"/>
</dbReference>
<dbReference type="EMBL" id="NFHS01000008">
    <property type="protein sequence ID" value="OUN53179.1"/>
    <property type="molecule type" value="Genomic_DNA"/>
</dbReference>
<sequence length="133" mass="15409">MSNTTFTREEVLQRLGDALISLKYVRDAFMHIFLNLPAKHFISLSGHITKDFDDQMVIIKKNFTFVDSSLLSEIKSFIVNTNDKDLAVKYVQLDLVVWQILAISDRVKEKHEVLKMAYECSVTLVYDIDLSYN</sequence>
<dbReference type="RefSeq" id="WP_087333129.1">
    <property type="nucleotide sequence ID" value="NZ_BQNL01000001.1"/>
</dbReference>
<dbReference type="Proteomes" id="UP000196329">
    <property type="component" value="Unassembled WGS sequence"/>
</dbReference>